<dbReference type="AlphaFoldDB" id="A0A939BWU9"/>
<protein>
    <submittedName>
        <fullName evidence="1">TPR repeat protein/transcriptional regulator NrdR family protein</fullName>
    </submittedName>
</protein>
<dbReference type="Pfam" id="PF08238">
    <property type="entry name" value="Sel1"/>
    <property type="match status" value="6"/>
</dbReference>
<dbReference type="InterPro" id="IPR011990">
    <property type="entry name" value="TPR-like_helical_dom_sf"/>
</dbReference>
<evidence type="ECO:0000313" key="2">
    <source>
        <dbReference type="Proteomes" id="UP000717624"/>
    </source>
</evidence>
<dbReference type="Gene3D" id="1.25.40.10">
    <property type="entry name" value="Tetratricopeptide repeat domain"/>
    <property type="match status" value="1"/>
</dbReference>
<reference evidence="1" key="1">
    <citation type="submission" date="2021-01" db="EMBL/GenBank/DDBJ databases">
        <title>Genomic Encyclopedia of Type Strains, Phase IV (KMG-IV): sequencing the most valuable type-strain genomes for metagenomic binning, comparative biology and taxonomic classification.</title>
        <authorList>
            <person name="Goeker M."/>
        </authorList>
    </citation>
    <scope>NUCLEOTIDE SEQUENCE</scope>
    <source>
        <strain evidence="1">DSM 25523</strain>
    </source>
</reference>
<sequence length="668" mass="78029">MSDMLFEGVQFDEVDSFCKKNFSDDFRERIRMIIAAQIHHEKSFEVQGEHYYMTRIKLYNFINRGLEQGEQMTEELFVFFNTQEDRRREIRKNYEQYKGYGRAFLREAGNWLNYNLRLGKGVFEMGVYEDAVWLLYRINSKDISTLIGASYSSDRDNIPQKELRKAVTTTEALKETEGTEEDLEQGILNNLKKMDEIRNIKDLSISRRLKMIQALQEENDGKRDAINKLRKLSVIRPEDLGNYFAVDLMKKAEIQKNETKQKMESITLPNLQKMNEIRKSKMPQSKNVETKNKLADENTCTREFFESPLSLMDAKTNKQNDQKSDSIRKAAFIPEESKGEVKNELSPEEIGKMMIAIRTDKTLSHSEKLEKLRKLADQSMAYIFDKDSNTTINAYNGDKVAQYNLGVSYEQGIDVENDINQAKYWYTKSANQGYAPAQIALADIYYFNEKKYQDALYWYSKQTEDEYALEKCAVIYLKGLIGTVQIDKANEYFIKSADYGNCNAQYWLSINYLEGKNGLPQNIDLAYKYALMAYQKGNVKATYILGQLHNMNKFADTNASFKYFKEGAEKGVVLCQVELAWYYLRGYGTTRDWQKSEYWYRIAADNGNDYAKHVINEMEKYKDSGCQECGCPWIISVESEVYDYEDGNFIRFETQQYCQACDQRYFTT</sequence>
<dbReference type="InterPro" id="IPR050767">
    <property type="entry name" value="Sel1_AlgK"/>
</dbReference>
<dbReference type="EMBL" id="JAFBEB010000020">
    <property type="protein sequence ID" value="MBM7592156.1"/>
    <property type="molecule type" value="Genomic_DNA"/>
</dbReference>
<dbReference type="SUPFAM" id="SSF81901">
    <property type="entry name" value="HCP-like"/>
    <property type="match status" value="2"/>
</dbReference>
<name>A0A939BWU9_9BACL</name>
<keyword evidence="2" id="KW-1185">Reference proteome</keyword>
<dbReference type="SMART" id="SM00671">
    <property type="entry name" value="SEL1"/>
    <property type="match status" value="6"/>
</dbReference>
<accession>A0A939BWU9</accession>
<proteinExistence type="predicted"/>
<gene>
    <name evidence="1" type="ORF">JOD01_003812</name>
</gene>
<dbReference type="InterPro" id="IPR006597">
    <property type="entry name" value="Sel1-like"/>
</dbReference>
<dbReference type="Proteomes" id="UP000717624">
    <property type="component" value="Unassembled WGS sequence"/>
</dbReference>
<comment type="caution">
    <text evidence="1">The sequence shown here is derived from an EMBL/GenBank/DDBJ whole genome shotgun (WGS) entry which is preliminary data.</text>
</comment>
<organism evidence="1 2">
    <name type="scientific">Brevibacillus fulvus</name>
    <dbReference type="NCBI Taxonomy" id="1125967"/>
    <lineage>
        <taxon>Bacteria</taxon>
        <taxon>Bacillati</taxon>
        <taxon>Bacillota</taxon>
        <taxon>Bacilli</taxon>
        <taxon>Bacillales</taxon>
        <taxon>Paenibacillaceae</taxon>
        <taxon>Brevibacillus</taxon>
    </lineage>
</organism>
<dbReference type="PANTHER" id="PTHR11102:SF160">
    <property type="entry name" value="ERAD-ASSOCIATED E3 UBIQUITIN-PROTEIN LIGASE COMPONENT HRD3"/>
    <property type="match status" value="1"/>
</dbReference>
<evidence type="ECO:0000313" key="1">
    <source>
        <dbReference type="EMBL" id="MBM7592156.1"/>
    </source>
</evidence>
<dbReference type="PANTHER" id="PTHR11102">
    <property type="entry name" value="SEL-1-LIKE PROTEIN"/>
    <property type="match status" value="1"/>
</dbReference>